<dbReference type="SUPFAM" id="SSF57016">
    <property type="entry name" value="Plant lectins/antimicrobial peptides"/>
    <property type="match status" value="1"/>
</dbReference>
<dbReference type="InterPro" id="IPR001002">
    <property type="entry name" value="Chitin-bd_1"/>
</dbReference>
<dbReference type="InterPro" id="IPR002509">
    <property type="entry name" value="NODB_dom"/>
</dbReference>
<feature type="disulfide bond" evidence="7">
    <location>
        <begin position="66"/>
        <end position="80"/>
    </location>
</feature>
<dbReference type="PANTHER" id="PTHR46471">
    <property type="entry name" value="CHITIN DEACETYLASE"/>
    <property type="match status" value="1"/>
</dbReference>
<dbReference type="Gene3D" id="3.30.60.10">
    <property type="entry name" value="Endochitinase-like"/>
    <property type="match status" value="1"/>
</dbReference>
<evidence type="ECO:0008006" key="12">
    <source>
        <dbReference type="Google" id="ProtNLM"/>
    </source>
</evidence>
<accession>A0ABR2WDH7</accession>
<keyword evidence="4" id="KW-0732">Signal</keyword>
<feature type="domain" description="Chitin-binding type-1" evidence="8">
    <location>
        <begin position="51"/>
        <end position="93"/>
    </location>
</feature>
<keyword evidence="5" id="KW-0378">Hydrolase</keyword>
<protein>
    <recommendedName>
        <fullName evidence="12">Glycoside hydrolase/deacetylase</fullName>
    </recommendedName>
</protein>
<evidence type="ECO:0000259" key="9">
    <source>
        <dbReference type="PROSITE" id="PS51677"/>
    </source>
</evidence>
<dbReference type="PROSITE" id="PS50941">
    <property type="entry name" value="CHIT_BIND_I_2"/>
    <property type="match status" value="1"/>
</dbReference>
<keyword evidence="2 7" id="KW-0147">Chitin-binding</keyword>
<evidence type="ECO:0000313" key="10">
    <source>
        <dbReference type="EMBL" id="KAK9759539.1"/>
    </source>
</evidence>
<dbReference type="Pfam" id="PF01522">
    <property type="entry name" value="Polysacc_deac_1"/>
    <property type="match status" value="1"/>
</dbReference>
<keyword evidence="3" id="KW-0479">Metal-binding</keyword>
<organism evidence="10 11">
    <name type="scientific">Basidiobolus ranarum</name>
    <dbReference type="NCBI Taxonomy" id="34480"/>
    <lineage>
        <taxon>Eukaryota</taxon>
        <taxon>Fungi</taxon>
        <taxon>Fungi incertae sedis</taxon>
        <taxon>Zoopagomycota</taxon>
        <taxon>Entomophthoromycotina</taxon>
        <taxon>Basidiobolomycetes</taxon>
        <taxon>Basidiobolales</taxon>
        <taxon>Basidiobolaceae</taxon>
        <taxon>Basidiobolus</taxon>
    </lineage>
</organism>
<comment type="caution">
    <text evidence="7">Lacks conserved residue(s) required for the propagation of feature annotation.</text>
</comment>
<evidence type="ECO:0000256" key="3">
    <source>
        <dbReference type="ARBA" id="ARBA00022723"/>
    </source>
</evidence>
<feature type="disulfide bond" evidence="7">
    <location>
        <begin position="61"/>
        <end position="73"/>
    </location>
</feature>
<keyword evidence="7" id="KW-1015">Disulfide bond</keyword>
<evidence type="ECO:0000256" key="2">
    <source>
        <dbReference type="ARBA" id="ARBA00022669"/>
    </source>
</evidence>
<dbReference type="Proteomes" id="UP001479436">
    <property type="component" value="Unassembled WGS sequence"/>
</dbReference>
<dbReference type="PROSITE" id="PS51677">
    <property type="entry name" value="NODB"/>
    <property type="match status" value="1"/>
</dbReference>
<dbReference type="SUPFAM" id="SSF88713">
    <property type="entry name" value="Glycoside hydrolase/deacetylase"/>
    <property type="match status" value="1"/>
</dbReference>
<keyword evidence="6" id="KW-0119">Carbohydrate metabolism</keyword>
<proteinExistence type="predicted"/>
<comment type="caution">
    <text evidence="10">The sequence shown here is derived from an EMBL/GenBank/DDBJ whole genome shotgun (WGS) entry which is preliminary data.</text>
</comment>
<dbReference type="SMART" id="SM00270">
    <property type="entry name" value="ChtBD1"/>
    <property type="match status" value="1"/>
</dbReference>
<evidence type="ECO:0000256" key="1">
    <source>
        <dbReference type="ARBA" id="ARBA00001941"/>
    </source>
</evidence>
<reference evidence="10 11" key="1">
    <citation type="submission" date="2023-04" db="EMBL/GenBank/DDBJ databases">
        <title>Genome of Basidiobolus ranarum AG-B5.</title>
        <authorList>
            <person name="Stajich J.E."/>
            <person name="Carter-House D."/>
            <person name="Gryganskyi A."/>
        </authorList>
    </citation>
    <scope>NUCLEOTIDE SEQUENCE [LARGE SCALE GENOMIC DNA]</scope>
    <source>
        <strain evidence="10 11">AG-B5</strain>
    </source>
</reference>
<evidence type="ECO:0000259" key="8">
    <source>
        <dbReference type="PROSITE" id="PS50941"/>
    </source>
</evidence>
<dbReference type="InterPro" id="IPR036861">
    <property type="entry name" value="Endochitinase-like_sf"/>
</dbReference>
<dbReference type="InterPro" id="IPR011330">
    <property type="entry name" value="Glyco_hydro/deAcase_b/a-brl"/>
</dbReference>
<feature type="domain" description="NodB homology" evidence="9">
    <location>
        <begin position="107"/>
        <end position="313"/>
    </location>
</feature>
<sequence>VKALSGESFALVQYPAACFATARALTSSTSAKTTTSTTSKATTTPPIEYLDEQCGAKYGSCAAELCCSQWGYCGYTSDHCGTKCQKNYGGCDDKTKAQVITRCTKPGTFAVTFDDGPSVLTPGLLDYLETKKVKSTLFVNGLNEKNADTLNPTLSIYQLSDVVKGAYNAGHQICSHTWAHTDLITVDEDEVVHEMTRLNHALAKVLGKVPTCMRPPYGDTDASALKILKRMGYTVVTWNVDPVDWDPVNTIDEMYEEYVEQTGPTDLEVGKFISLNHDVWNTTTDFRPESYSKTIPLAQRAIEYLQGRGWNLVNLPECLGSAPFYRDPNPNDNSGGEEDCI</sequence>
<dbReference type="PANTHER" id="PTHR46471:SF2">
    <property type="entry name" value="CHITIN DEACETYLASE-RELATED"/>
    <property type="match status" value="1"/>
</dbReference>
<name>A0ABR2WDH7_9FUNG</name>
<evidence type="ECO:0000256" key="5">
    <source>
        <dbReference type="ARBA" id="ARBA00022801"/>
    </source>
</evidence>
<feature type="non-terminal residue" evidence="10">
    <location>
        <position position="1"/>
    </location>
</feature>
<evidence type="ECO:0000313" key="11">
    <source>
        <dbReference type="Proteomes" id="UP001479436"/>
    </source>
</evidence>
<gene>
    <name evidence="10" type="ORF">K7432_017378</name>
</gene>
<dbReference type="CDD" id="cd06921">
    <property type="entry name" value="ChtBD1_GH19_hevein"/>
    <property type="match status" value="1"/>
</dbReference>
<dbReference type="Gene3D" id="3.20.20.370">
    <property type="entry name" value="Glycoside hydrolase/deacetylase"/>
    <property type="match status" value="1"/>
</dbReference>
<evidence type="ECO:0000256" key="4">
    <source>
        <dbReference type="ARBA" id="ARBA00022729"/>
    </source>
</evidence>
<evidence type="ECO:0000256" key="6">
    <source>
        <dbReference type="ARBA" id="ARBA00023277"/>
    </source>
</evidence>
<evidence type="ECO:0000256" key="7">
    <source>
        <dbReference type="PROSITE-ProRule" id="PRU00261"/>
    </source>
</evidence>
<keyword evidence="11" id="KW-1185">Reference proteome</keyword>
<dbReference type="EMBL" id="JASJQH010003698">
    <property type="protein sequence ID" value="KAK9759539.1"/>
    <property type="molecule type" value="Genomic_DNA"/>
</dbReference>
<dbReference type="Pfam" id="PF00187">
    <property type="entry name" value="Chitin_bind_1"/>
    <property type="match status" value="1"/>
</dbReference>
<comment type="cofactor">
    <cofactor evidence="1">
        <name>Co(2+)</name>
        <dbReference type="ChEBI" id="CHEBI:48828"/>
    </cofactor>
</comment>